<sequence length="47" mass="5628">MLRMLLIKEINNYLTKDDIKDDEHISQYTEFKVVGIVEHNGNYLENM</sequence>
<dbReference type="RefSeq" id="WP_173679887.1">
    <property type="nucleotide sequence ID" value="NZ_JAAZWO010000066.1"/>
</dbReference>
<dbReference type="EMBL" id="JAAZWO010000066">
    <property type="protein sequence ID" value="MBC2400201.1"/>
    <property type="molecule type" value="Genomic_DNA"/>
</dbReference>
<gene>
    <name evidence="1" type="ORF">HGG79_21015</name>
</gene>
<keyword evidence="2" id="KW-1185">Reference proteome</keyword>
<dbReference type="AlphaFoldDB" id="A0A923EEE2"/>
<comment type="caution">
    <text evidence="1">The sequence shown here is derived from an EMBL/GenBank/DDBJ whole genome shotgun (WGS) entry which is preliminary data.</text>
</comment>
<proteinExistence type="predicted"/>
<evidence type="ECO:0000313" key="2">
    <source>
        <dbReference type="Proteomes" id="UP000563151"/>
    </source>
</evidence>
<accession>A0A923EEE2</accession>
<evidence type="ECO:0000313" key="1">
    <source>
        <dbReference type="EMBL" id="MBC2400201.1"/>
    </source>
</evidence>
<organism evidence="1 2">
    <name type="scientific">Clostridium tetanomorphum</name>
    <dbReference type="NCBI Taxonomy" id="1553"/>
    <lineage>
        <taxon>Bacteria</taxon>
        <taxon>Bacillati</taxon>
        <taxon>Bacillota</taxon>
        <taxon>Clostridia</taxon>
        <taxon>Eubacteriales</taxon>
        <taxon>Clostridiaceae</taxon>
        <taxon>Clostridium</taxon>
    </lineage>
</organism>
<reference evidence="1 2" key="1">
    <citation type="submission" date="2020-04" db="EMBL/GenBank/DDBJ databases">
        <title>Genomic insights into acetone-butanol-ethanol (ABE) fermentation by sequencing solventogenic clostridia strains.</title>
        <authorList>
            <person name="Brown S."/>
        </authorList>
    </citation>
    <scope>NUCLEOTIDE SEQUENCE [LARGE SCALE GENOMIC DNA]</scope>
    <source>
        <strain evidence="1 2">DJ011</strain>
    </source>
</reference>
<protein>
    <submittedName>
        <fullName evidence="1">Uncharacterized protein</fullName>
    </submittedName>
</protein>
<dbReference type="Proteomes" id="UP000563151">
    <property type="component" value="Unassembled WGS sequence"/>
</dbReference>
<name>A0A923EEE2_CLOTT</name>